<name>A0A7E4VSI8_PANRE</name>
<protein>
    <submittedName>
        <fullName evidence="3">Hemocyanin_C domain-containing protein</fullName>
    </submittedName>
</protein>
<organism evidence="2 3">
    <name type="scientific">Panagrellus redivivus</name>
    <name type="common">Microworm</name>
    <dbReference type="NCBI Taxonomy" id="6233"/>
    <lineage>
        <taxon>Eukaryota</taxon>
        <taxon>Metazoa</taxon>
        <taxon>Ecdysozoa</taxon>
        <taxon>Nematoda</taxon>
        <taxon>Chromadorea</taxon>
        <taxon>Rhabditida</taxon>
        <taxon>Tylenchina</taxon>
        <taxon>Panagrolaimomorpha</taxon>
        <taxon>Panagrolaimoidea</taxon>
        <taxon>Panagrolaimidae</taxon>
        <taxon>Panagrellus</taxon>
    </lineage>
</organism>
<reference evidence="2" key="1">
    <citation type="journal article" date="2013" name="Genetics">
        <title>The draft genome and transcriptome of Panagrellus redivivus are shaped by the harsh demands of a free-living lifestyle.</title>
        <authorList>
            <person name="Srinivasan J."/>
            <person name="Dillman A.R."/>
            <person name="Macchietto M.G."/>
            <person name="Heikkinen L."/>
            <person name="Lakso M."/>
            <person name="Fracchia K.M."/>
            <person name="Antoshechkin I."/>
            <person name="Mortazavi A."/>
            <person name="Wong G."/>
            <person name="Sternberg P.W."/>
        </authorList>
    </citation>
    <scope>NUCLEOTIDE SEQUENCE [LARGE SCALE GENOMIC DNA]</scope>
    <source>
        <strain evidence="2">MT8872</strain>
    </source>
</reference>
<accession>A0A7E4VSI8</accession>
<feature type="chain" id="PRO_5028966722" evidence="1">
    <location>
        <begin position="23"/>
        <end position="71"/>
    </location>
</feature>
<dbReference type="Proteomes" id="UP000492821">
    <property type="component" value="Unassembled WGS sequence"/>
</dbReference>
<keyword evidence="1" id="KW-0732">Signal</keyword>
<dbReference type="AlphaFoldDB" id="A0A7E4VSI8"/>
<keyword evidence="2" id="KW-1185">Reference proteome</keyword>
<proteinExistence type="predicted"/>
<reference evidence="3" key="2">
    <citation type="submission" date="2020-10" db="UniProtKB">
        <authorList>
            <consortium name="WormBaseParasite"/>
        </authorList>
    </citation>
    <scope>IDENTIFICATION</scope>
</reference>
<evidence type="ECO:0000256" key="1">
    <source>
        <dbReference type="SAM" id="SignalP"/>
    </source>
</evidence>
<evidence type="ECO:0000313" key="3">
    <source>
        <dbReference type="WBParaSite" id="Pan_g24091.t1"/>
    </source>
</evidence>
<feature type="signal peptide" evidence="1">
    <location>
        <begin position="1"/>
        <end position="22"/>
    </location>
</feature>
<dbReference type="WBParaSite" id="Pan_g24091.t1">
    <property type="protein sequence ID" value="Pan_g24091.t1"/>
    <property type="gene ID" value="Pan_g24091"/>
</dbReference>
<sequence>MNATTLFFALLAAILLVSAVDARHHKHHKRDYVYHDLEDYENRGIFIDSVTIKPTHPKDVKNFICLFNNQL</sequence>
<evidence type="ECO:0000313" key="2">
    <source>
        <dbReference type="Proteomes" id="UP000492821"/>
    </source>
</evidence>